<accession>A0ABP3V9A1</accession>
<sequence>MSTAPLRQPRSKTLATWLAVAGGALGAQRFYLYGHKDWLAWLHPWPTLIGLAGVVRMRNLGQDDMLSWVLIPFLGLMLSWGMVSAIVIGLTPDERWAERHGAGQPMQATAWGPVLGVIVALLIGGAVLMGTIAFGGQKFFEWQQLQAEAEPSK</sequence>
<proteinExistence type="predicted"/>
<organism evidence="2 3">
    <name type="scientific">Ideonella azotifigens</name>
    <dbReference type="NCBI Taxonomy" id="513160"/>
    <lineage>
        <taxon>Bacteria</taxon>
        <taxon>Pseudomonadati</taxon>
        <taxon>Pseudomonadota</taxon>
        <taxon>Betaproteobacteria</taxon>
        <taxon>Burkholderiales</taxon>
        <taxon>Sphaerotilaceae</taxon>
        <taxon>Ideonella</taxon>
    </lineage>
</organism>
<feature type="transmembrane region" description="Helical" evidence="1">
    <location>
        <begin position="67"/>
        <end position="90"/>
    </location>
</feature>
<evidence type="ECO:0000313" key="2">
    <source>
        <dbReference type="EMBL" id="GAA0748547.1"/>
    </source>
</evidence>
<feature type="transmembrane region" description="Helical" evidence="1">
    <location>
        <begin position="110"/>
        <end position="134"/>
    </location>
</feature>
<keyword evidence="1" id="KW-0812">Transmembrane</keyword>
<keyword evidence="3" id="KW-1185">Reference proteome</keyword>
<dbReference type="Proteomes" id="UP001500279">
    <property type="component" value="Unassembled WGS sequence"/>
</dbReference>
<comment type="caution">
    <text evidence="2">The sequence shown here is derived from an EMBL/GenBank/DDBJ whole genome shotgun (WGS) entry which is preliminary data.</text>
</comment>
<dbReference type="EMBL" id="BAAAEW010000008">
    <property type="protein sequence ID" value="GAA0748547.1"/>
    <property type="molecule type" value="Genomic_DNA"/>
</dbReference>
<keyword evidence="1" id="KW-1133">Transmembrane helix</keyword>
<protein>
    <submittedName>
        <fullName evidence="2">NINE protein</fullName>
    </submittedName>
</protein>
<gene>
    <name evidence="2" type="ORF">GCM10009107_18200</name>
</gene>
<keyword evidence="1" id="KW-0472">Membrane</keyword>
<evidence type="ECO:0000313" key="3">
    <source>
        <dbReference type="Proteomes" id="UP001500279"/>
    </source>
</evidence>
<evidence type="ECO:0000256" key="1">
    <source>
        <dbReference type="SAM" id="Phobius"/>
    </source>
</evidence>
<feature type="transmembrane region" description="Helical" evidence="1">
    <location>
        <begin position="12"/>
        <end position="32"/>
    </location>
</feature>
<reference evidence="3" key="1">
    <citation type="journal article" date="2019" name="Int. J. Syst. Evol. Microbiol.">
        <title>The Global Catalogue of Microorganisms (GCM) 10K type strain sequencing project: providing services to taxonomists for standard genome sequencing and annotation.</title>
        <authorList>
            <consortium name="The Broad Institute Genomics Platform"/>
            <consortium name="The Broad Institute Genome Sequencing Center for Infectious Disease"/>
            <person name="Wu L."/>
            <person name="Ma J."/>
        </authorList>
    </citation>
    <scope>NUCLEOTIDE SEQUENCE [LARGE SCALE GENOMIC DNA]</scope>
    <source>
        <strain evidence="3">JCM 15503</strain>
    </source>
</reference>
<dbReference type="RefSeq" id="WP_141287533.1">
    <property type="nucleotide sequence ID" value="NZ_BAAAEW010000008.1"/>
</dbReference>
<name>A0ABP3V9A1_9BURK</name>